<dbReference type="Pfam" id="PF01755">
    <property type="entry name" value="Glyco_transf_25"/>
    <property type="match status" value="1"/>
</dbReference>
<name>A0AAE7BXM0_9GAMM</name>
<accession>A0AAE7BXM0</accession>
<evidence type="ECO:0000313" key="3">
    <source>
        <dbReference type="Proteomes" id="UP000503505"/>
    </source>
</evidence>
<evidence type="ECO:0000313" key="2">
    <source>
        <dbReference type="EMBL" id="QIC68111.1"/>
    </source>
</evidence>
<feature type="domain" description="Glycosyl transferase family 25" evidence="1">
    <location>
        <begin position="2"/>
        <end position="172"/>
    </location>
</feature>
<dbReference type="InterPro" id="IPR002654">
    <property type="entry name" value="Glyco_trans_25"/>
</dbReference>
<dbReference type="Proteomes" id="UP000503505">
    <property type="component" value="Chromosome"/>
</dbReference>
<proteinExistence type="predicted"/>
<evidence type="ECO:0000259" key="1">
    <source>
        <dbReference type="Pfam" id="PF01755"/>
    </source>
</evidence>
<gene>
    <name evidence="2" type="ORF">FSC10_12440</name>
</gene>
<dbReference type="RefSeq" id="WP_163172097.1">
    <property type="nucleotide sequence ID" value="NZ_CP044463.1"/>
</dbReference>
<sequence length="253" mass="29553">MNYVISLKNADERRIHIINEFKKHNLNFLFFDAITVNEVNKYAEKFKINFNNEMLTNVEKACFLSHIELYSQLIEKKLDFICVFEDDVILGRDASSFFSNYNWCPKNVDIIKVEKFEDKAFMGLKKINVGKSRYLRVLKGKHLGTAGYIVTFNGVKKIMEYISNHSIANPIDVILFEENILNGNLKILQMTPSLTIQADRLYKGILPSQIQAERSDRKIIIFKNKLSFIGKVKRESFRLLKNMWMSACKINFK</sequence>
<dbReference type="AlphaFoldDB" id="A0AAE7BXM0"/>
<protein>
    <submittedName>
        <fullName evidence="2">Glycosyltransferase family 25 protein</fullName>
    </submittedName>
</protein>
<dbReference type="EMBL" id="CP044463">
    <property type="protein sequence ID" value="QIC68111.1"/>
    <property type="molecule type" value="Genomic_DNA"/>
</dbReference>
<dbReference type="CDD" id="cd06532">
    <property type="entry name" value="Glyco_transf_25"/>
    <property type="match status" value="1"/>
</dbReference>
<organism evidence="2 3">
    <name type="scientific">Acinetobacter schindleri</name>
    <dbReference type="NCBI Taxonomy" id="108981"/>
    <lineage>
        <taxon>Bacteria</taxon>
        <taxon>Pseudomonadati</taxon>
        <taxon>Pseudomonadota</taxon>
        <taxon>Gammaproteobacteria</taxon>
        <taxon>Moraxellales</taxon>
        <taxon>Moraxellaceae</taxon>
        <taxon>Acinetobacter</taxon>
    </lineage>
</organism>
<reference evidence="2 3" key="1">
    <citation type="submission" date="2019-09" db="EMBL/GenBank/DDBJ databases">
        <title>Non-baumannii Acinetobacter spp. carrying blaNDM-1 isolated in China.</title>
        <authorList>
            <person name="Cui C."/>
            <person name="Chen C."/>
            <person name="Sun J."/>
            <person name="Liu Y."/>
        </authorList>
    </citation>
    <scope>NUCLEOTIDE SEQUENCE [LARGE SCALE GENOMIC DNA]</scope>
    <source>
        <strain evidence="2 3">HZE23-1</strain>
    </source>
</reference>